<feature type="transmembrane region" description="Helical" evidence="5">
    <location>
        <begin position="189"/>
        <end position="207"/>
    </location>
</feature>
<evidence type="ECO:0000256" key="5">
    <source>
        <dbReference type="SAM" id="Phobius"/>
    </source>
</evidence>
<dbReference type="Pfam" id="PF00015">
    <property type="entry name" value="MCPsignal"/>
    <property type="match status" value="1"/>
</dbReference>
<keyword evidence="8" id="KW-1185">Reference proteome</keyword>
<accession>A0ABV8RCX8</accession>
<dbReference type="PANTHER" id="PTHR32089:SF112">
    <property type="entry name" value="LYSOZYME-LIKE PROTEIN-RELATED"/>
    <property type="match status" value="1"/>
</dbReference>
<dbReference type="PANTHER" id="PTHR32089">
    <property type="entry name" value="METHYL-ACCEPTING CHEMOTAXIS PROTEIN MCPB"/>
    <property type="match status" value="1"/>
</dbReference>
<feature type="domain" description="Methyl-accepting transducer" evidence="6">
    <location>
        <begin position="281"/>
        <end position="524"/>
    </location>
</feature>
<dbReference type="Gene3D" id="1.10.287.950">
    <property type="entry name" value="Methyl-accepting chemotaxis protein"/>
    <property type="match status" value="1"/>
</dbReference>
<organism evidence="7 8">
    <name type="scientific">Sphingorhabdus arenilitoris</name>
    <dbReference type="NCBI Taxonomy" id="1490041"/>
    <lineage>
        <taxon>Bacteria</taxon>
        <taxon>Pseudomonadati</taxon>
        <taxon>Pseudomonadota</taxon>
        <taxon>Alphaproteobacteria</taxon>
        <taxon>Sphingomonadales</taxon>
        <taxon>Sphingomonadaceae</taxon>
        <taxon>Sphingorhabdus</taxon>
    </lineage>
</organism>
<dbReference type="RefSeq" id="WP_381420943.1">
    <property type="nucleotide sequence ID" value="NZ_JBHSDH010000010.1"/>
</dbReference>
<name>A0ABV8RCX8_9SPHN</name>
<comment type="similarity">
    <text evidence="2">Belongs to the methyl-accepting chemotaxis (MCP) protein family.</text>
</comment>
<evidence type="ECO:0000313" key="8">
    <source>
        <dbReference type="Proteomes" id="UP001595887"/>
    </source>
</evidence>
<dbReference type="InterPro" id="IPR004089">
    <property type="entry name" value="MCPsignal_dom"/>
</dbReference>
<keyword evidence="5" id="KW-1133">Transmembrane helix</keyword>
<dbReference type="SUPFAM" id="SSF58104">
    <property type="entry name" value="Methyl-accepting chemotaxis protein (MCP) signaling domain"/>
    <property type="match status" value="1"/>
</dbReference>
<feature type="transmembrane region" description="Helical" evidence="5">
    <location>
        <begin position="141"/>
        <end position="158"/>
    </location>
</feature>
<feature type="transmembrane region" description="Helical" evidence="5">
    <location>
        <begin position="113"/>
        <end position="135"/>
    </location>
</feature>
<dbReference type="Proteomes" id="UP001595887">
    <property type="component" value="Unassembled WGS sequence"/>
</dbReference>
<feature type="coiled-coil region" evidence="4">
    <location>
        <begin position="221"/>
        <end position="258"/>
    </location>
</feature>
<evidence type="ECO:0000256" key="3">
    <source>
        <dbReference type="PROSITE-ProRule" id="PRU00284"/>
    </source>
</evidence>
<evidence type="ECO:0000256" key="4">
    <source>
        <dbReference type="SAM" id="Coils"/>
    </source>
</evidence>
<keyword evidence="4" id="KW-0175">Coiled coil</keyword>
<evidence type="ECO:0000256" key="2">
    <source>
        <dbReference type="ARBA" id="ARBA00029447"/>
    </source>
</evidence>
<dbReference type="EMBL" id="JBHSDH010000010">
    <property type="protein sequence ID" value="MFC4291273.1"/>
    <property type="molecule type" value="Genomic_DNA"/>
</dbReference>
<feature type="transmembrane region" description="Helical" evidence="5">
    <location>
        <begin position="45"/>
        <end position="64"/>
    </location>
</feature>
<gene>
    <name evidence="7" type="ORF">ACFOWX_02475</name>
</gene>
<feature type="transmembrane region" description="Helical" evidence="5">
    <location>
        <begin position="70"/>
        <end position="92"/>
    </location>
</feature>
<proteinExistence type="inferred from homology"/>
<protein>
    <submittedName>
        <fullName evidence="7">Methyl-accepting chemotaxis protein</fullName>
    </submittedName>
</protein>
<dbReference type="InterPro" id="IPR004090">
    <property type="entry name" value="Chemotax_Me-accpt_rcpt"/>
</dbReference>
<keyword evidence="5" id="KW-0472">Membrane</keyword>
<evidence type="ECO:0000256" key="1">
    <source>
        <dbReference type="ARBA" id="ARBA00023224"/>
    </source>
</evidence>
<keyword evidence="5" id="KW-0812">Transmembrane</keyword>
<comment type="caution">
    <text evidence="7">The sequence shown here is derived from an EMBL/GenBank/DDBJ whole genome shotgun (WGS) entry which is preliminary data.</text>
</comment>
<keyword evidence="1 3" id="KW-0807">Transducer</keyword>
<dbReference type="PROSITE" id="PS50111">
    <property type="entry name" value="CHEMOTAXIS_TRANSDUC_2"/>
    <property type="match status" value="1"/>
</dbReference>
<reference evidence="8" key="1">
    <citation type="journal article" date="2019" name="Int. J. Syst. Evol. Microbiol.">
        <title>The Global Catalogue of Microorganisms (GCM) 10K type strain sequencing project: providing services to taxonomists for standard genome sequencing and annotation.</title>
        <authorList>
            <consortium name="The Broad Institute Genomics Platform"/>
            <consortium name="The Broad Institute Genome Sequencing Center for Infectious Disease"/>
            <person name="Wu L."/>
            <person name="Ma J."/>
        </authorList>
    </citation>
    <scope>NUCLEOTIDE SEQUENCE [LARGE SCALE GENOMIC DNA]</scope>
    <source>
        <strain evidence="8">CECT 8531</strain>
    </source>
</reference>
<dbReference type="SMART" id="SM00283">
    <property type="entry name" value="MA"/>
    <property type="match status" value="1"/>
</dbReference>
<evidence type="ECO:0000313" key="7">
    <source>
        <dbReference type="EMBL" id="MFC4291273.1"/>
    </source>
</evidence>
<evidence type="ECO:0000259" key="6">
    <source>
        <dbReference type="PROSITE" id="PS50111"/>
    </source>
</evidence>
<dbReference type="PRINTS" id="PR00260">
    <property type="entry name" value="CHEMTRNSDUCR"/>
</dbReference>
<sequence length="544" mass="58669">MQHHKDLFAHWANLGEEWRLVRQANSVDNPDLLLAQLIAATKSQIAIVVVGTLVMWIVAALLYLGAGSLLSIMVAPIYTLTMIACYSGYTRIRRYQPNLDPHHKQLMAFKKRLTLTTMSDVCCWSAIIFAIWTVGAPTTNIIAGCVTFALMGVGALIYVNQINALVSWISLMTISSLLAPYVNGTAMPWFYYCGVAVCGWSIFRMAMQVWRSFIESANTAKEFAAEQAAFHEAEKRRLEAVESERQNAANAKVDAQKHADAERLAEMQKLANNFEQSVLSIIDALGAAVQTVGETSQQLASIGTQTRERTDAMSEMAKNMSHAIQSVAAASRQLNEATSGISGQIDEQVQASGHAQSISDTGSSAISRLLDEAEHIDEIAGMIRDVAAQTNLLALNATIEAARAGDQGRGFAVVAQEVKSLAGQTHGAIGSITDIITNIRSEMNNAVHSVGLIAGQIGHVQQGASNIASAINQQQAATHEIRSNAESAANEADHMFDFSREVNSAAVQVGEVADEMRQIMAHLEARTAALQEASGEFLGRLRSA</sequence>